<evidence type="ECO:0000313" key="5">
    <source>
        <dbReference type="EMBL" id="CAI2190120.1"/>
    </source>
</evidence>
<dbReference type="GO" id="GO:0006351">
    <property type="term" value="P:DNA-templated transcription"/>
    <property type="evidence" value="ECO:0007669"/>
    <property type="project" value="InterPro"/>
</dbReference>
<feature type="region of interest" description="Disordered" evidence="3">
    <location>
        <begin position="777"/>
        <end position="892"/>
    </location>
</feature>
<dbReference type="CDD" id="cd12148">
    <property type="entry name" value="fungal_TF_MHR"/>
    <property type="match status" value="1"/>
</dbReference>
<accession>A0A9W4T359</accession>
<dbReference type="PANTHER" id="PTHR46910">
    <property type="entry name" value="TRANSCRIPTION FACTOR PDR1"/>
    <property type="match status" value="1"/>
</dbReference>
<feature type="domain" description="Zn(2)-C6 fungal-type" evidence="4">
    <location>
        <begin position="20"/>
        <end position="50"/>
    </location>
</feature>
<dbReference type="PROSITE" id="PS00463">
    <property type="entry name" value="ZN2_CY6_FUNGAL_1"/>
    <property type="match status" value="1"/>
</dbReference>
<dbReference type="PANTHER" id="PTHR46910:SF1">
    <property type="entry name" value="MISCELLANEOUS ZN(II)2CYS6 TRANSCRIPTION FACTOR (EUROFUNG)-RELATED"/>
    <property type="match status" value="1"/>
</dbReference>
<feature type="compositionally biased region" description="Polar residues" evidence="3">
    <location>
        <begin position="847"/>
        <end position="858"/>
    </location>
</feature>
<reference evidence="5" key="1">
    <citation type="submission" date="2022-08" db="EMBL/GenBank/DDBJ databases">
        <authorList>
            <person name="Kallberg Y."/>
            <person name="Tangrot J."/>
            <person name="Rosling A."/>
        </authorList>
    </citation>
    <scope>NUCLEOTIDE SEQUENCE</scope>
    <source>
        <strain evidence="5">Wild A</strain>
    </source>
</reference>
<protein>
    <submittedName>
        <fullName evidence="5">9160_t:CDS:1</fullName>
    </submittedName>
</protein>
<dbReference type="AlphaFoldDB" id="A0A9W4T359"/>
<keyword evidence="6" id="KW-1185">Reference proteome</keyword>
<keyword evidence="2" id="KW-0539">Nucleus</keyword>
<evidence type="ECO:0000256" key="3">
    <source>
        <dbReference type="SAM" id="MobiDB-lite"/>
    </source>
</evidence>
<dbReference type="InterPro" id="IPR050987">
    <property type="entry name" value="AtrR-like"/>
</dbReference>
<dbReference type="Gene3D" id="4.10.240.10">
    <property type="entry name" value="Zn(2)-C6 fungal-type DNA-binding domain"/>
    <property type="match status" value="1"/>
</dbReference>
<evidence type="ECO:0000256" key="1">
    <source>
        <dbReference type="ARBA" id="ARBA00022723"/>
    </source>
</evidence>
<dbReference type="SUPFAM" id="SSF57701">
    <property type="entry name" value="Zn2/Cys6 DNA-binding domain"/>
    <property type="match status" value="1"/>
</dbReference>
<dbReference type="PROSITE" id="PS50048">
    <property type="entry name" value="ZN2_CY6_FUNGAL_2"/>
    <property type="match status" value="1"/>
</dbReference>
<dbReference type="GO" id="GO:0003677">
    <property type="term" value="F:DNA binding"/>
    <property type="evidence" value="ECO:0007669"/>
    <property type="project" value="InterPro"/>
</dbReference>
<dbReference type="CDD" id="cd00067">
    <property type="entry name" value="GAL4"/>
    <property type="match status" value="1"/>
</dbReference>
<comment type="caution">
    <text evidence="5">The sequence shown here is derived from an EMBL/GenBank/DDBJ whole genome shotgun (WGS) entry which is preliminary data.</text>
</comment>
<feature type="compositionally biased region" description="Low complexity" evidence="3">
    <location>
        <begin position="787"/>
        <end position="798"/>
    </location>
</feature>
<dbReference type="SMART" id="SM00906">
    <property type="entry name" value="Fungal_trans"/>
    <property type="match status" value="1"/>
</dbReference>
<dbReference type="InterPro" id="IPR007219">
    <property type="entry name" value="XnlR_reg_dom"/>
</dbReference>
<dbReference type="OrthoDB" id="2406834at2759"/>
<evidence type="ECO:0000259" key="4">
    <source>
        <dbReference type="PROSITE" id="PS50048"/>
    </source>
</evidence>
<feature type="compositionally biased region" description="Polar residues" evidence="3">
    <location>
        <begin position="822"/>
        <end position="832"/>
    </location>
</feature>
<feature type="region of interest" description="Disordered" evidence="3">
    <location>
        <begin position="189"/>
        <end position="214"/>
    </location>
</feature>
<dbReference type="Proteomes" id="UP001153678">
    <property type="component" value="Unassembled WGS sequence"/>
</dbReference>
<organism evidence="5 6">
    <name type="scientific">Funneliformis geosporum</name>
    <dbReference type="NCBI Taxonomy" id="1117311"/>
    <lineage>
        <taxon>Eukaryota</taxon>
        <taxon>Fungi</taxon>
        <taxon>Fungi incertae sedis</taxon>
        <taxon>Mucoromycota</taxon>
        <taxon>Glomeromycotina</taxon>
        <taxon>Glomeromycetes</taxon>
        <taxon>Glomerales</taxon>
        <taxon>Glomeraceae</taxon>
        <taxon>Funneliformis</taxon>
    </lineage>
</organism>
<feature type="compositionally biased region" description="Low complexity" evidence="3">
    <location>
        <begin position="866"/>
        <end position="892"/>
    </location>
</feature>
<feature type="compositionally biased region" description="Low complexity" evidence="3">
    <location>
        <begin position="805"/>
        <end position="814"/>
    </location>
</feature>
<name>A0A9W4T359_9GLOM</name>
<dbReference type="GO" id="GO:0008270">
    <property type="term" value="F:zinc ion binding"/>
    <property type="evidence" value="ECO:0007669"/>
    <property type="project" value="InterPro"/>
</dbReference>
<proteinExistence type="predicted"/>
<evidence type="ECO:0000256" key="2">
    <source>
        <dbReference type="ARBA" id="ARBA00023242"/>
    </source>
</evidence>
<evidence type="ECO:0000313" key="6">
    <source>
        <dbReference type="Proteomes" id="UP001153678"/>
    </source>
</evidence>
<dbReference type="SMART" id="SM00066">
    <property type="entry name" value="GAL4"/>
    <property type="match status" value="1"/>
</dbReference>
<sequence length="956" mass="109599">MASTYLRPLANPKRVKLVSTCDVCKNRKVKCDKERPECGTCKKTNRKCSYTYAAFTESIREKQNGLRSQADSSFLQTQLNYLQNVQFGQLYEESGFLSMASRSFGIEVNNGQNIAGMLAMPTTSMAADVNNYGLDATSLITTEVLQNSSNVAASIQRDAEQCQYDPTYYLNCTDFAALLQSQQYQSQSAETQSTNKMQSQQTSQYQQSQPNQPNQQIQYIDQGMHSGDTVDELASNIENLNLYESTRYIGEGSLLLLDDDNFGEMIIPQTQPDLSQHVHRYFPALKQQTVWNSLKDLNRPQHLLLLNCIFFTASPFHEDPDKKDGRIYFDRAEALLYEYCTLPHALTVMSIIILGHHNKQTGANWMYSGIATKMLFELGLHRKFKNKIRVEVEQLRNEAFWMSTYGRPNMIDETDCDVDVPKVILNPYPMDENDRLEIAYIHLINLSRICARVRKYLHASRLRVLVRDDENKFRILDAALANWSHSLPRWLRFEEIAKDPDGALLNGVGGDLHIFFHTVLILLHIRHLKPPEEYQIQILNSPVICKQSATIILHCLEILLEKHPDFFALALSGPFAISPAMRVFSWHAKYEENKKATEMLKRLEDIKSRITELSKNYDRGRIDDEGRMDGEHVFTEWLGIPSHPRNRMIDNDTSNLREWEVFIADDDRNLRRQYSWIARKQSGGPFMPRRKTSSFSRSMSLNSNSSIYMKGKSFSSSFDFMNSSQNMEDLNFTFKTDKNFDFSAFSQLSDQNLSLPQVTLDGVLVEEPEQFDQDHKQFCGNSQYHTPLQQSPQLQPQQFNSPYHSPLQQSPQLQASDYHTPLNLSPQLNPQGYISPFQQSPQIQPQDYGNSSHLNQFGSPHLQPYDSPQYDPSQQLQPQQFHSSQQQDQQPQLFSHDELDLKPDGFWSVLHNENNNNHLGNSSIINDSGFSDGLNGNENDCDFSEVGLGISVENKK</sequence>
<dbReference type="EMBL" id="CAMKVN010006283">
    <property type="protein sequence ID" value="CAI2190120.1"/>
    <property type="molecule type" value="Genomic_DNA"/>
</dbReference>
<dbReference type="InterPro" id="IPR036864">
    <property type="entry name" value="Zn2-C6_fun-type_DNA-bd_sf"/>
</dbReference>
<dbReference type="InterPro" id="IPR001138">
    <property type="entry name" value="Zn2Cys6_DnaBD"/>
</dbReference>
<dbReference type="GO" id="GO:0000981">
    <property type="term" value="F:DNA-binding transcription factor activity, RNA polymerase II-specific"/>
    <property type="evidence" value="ECO:0007669"/>
    <property type="project" value="InterPro"/>
</dbReference>
<keyword evidence="1" id="KW-0479">Metal-binding</keyword>
<gene>
    <name evidence="5" type="ORF">FWILDA_LOCUS14417</name>
</gene>
<feature type="compositionally biased region" description="Low complexity" evidence="3">
    <location>
        <begin position="834"/>
        <end position="846"/>
    </location>
</feature>
<dbReference type="Pfam" id="PF00172">
    <property type="entry name" value="Zn_clus"/>
    <property type="match status" value="1"/>
</dbReference>